<evidence type="ECO:0000313" key="3">
    <source>
        <dbReference type="Proteomes" id="UP000230729"/>
    </source>
</evidence>
<proteinExistence type="predicted"/>
<evidence type="ECO:0000256" key="1">
    <source>
        <dbReference type="SAM" id="Phobius"/>
    </source>
</evidence>
<dbReference type="Proteomes" id="UP000230729">
    <property type="component" value="Unassembled WGS sequence"/>
</dbReference>
<gene>
    <name evidence="2" type="ORF">COX22_01650</name>
</gene>
<evidence type="ECO:0008006" key="4">
    <source>
        <dbReference type="Google" id="ProtNLM"/>
    </source>
</evidence>
<organism evidence="2 3">
    <name type="scientific">Candidatus Falkowbacteria bacterium CG23_combo_of_CG06-09_8_20_14_all_49_15</name>
    <dbReference type="NCBI Taxonomy" id="1974572"/>
    <lineage>
        <taxon>Bacteria</taxon>
        <taxon>Candidatus Falkowiibacteriota</taxon>
    </lineage>
</organism>
<dbReference type="AlphaFoldDB" id="A0A2G9ZLC2"/>
<dbReference type="SUPFAM" id="SSF54523">
    <property type="entry name" value="Pili subunits"/>
    <property type="match status" value="1"/>
</dbReference>
<keyword evidence="1" id="KW-1133">Transmembrane helix</keyword>
<evidence type="ECO:0000313" key="2">
    <source>
        <dbReference type="EMBL" id="PIP33952.1"/>
    </source>
</evidence>
<dbReference type="InterPro" id="IPR045584">
    <property type="entry name" value="Pilin-like"/>
</dbReference>
<keyword evidence="1" id="KW-0472">Membrane</keyword>
<comment type="caution">
    <text evidence="2">The sequence shown here is derived from an EMBL/GenBank/DDBJ whole genome shotgun (WGS) entry which is preliminary data.</text>
</comment>
<dbReference type="Pfam" id="PF07963">
    <property type="entry name" value="N_methyl"/>
    <property type="match status" value="1"/>
</dbReference>
<sequence length="242" mass="27194">MSRKRFYMIGVKFMRPNFYQKLYSDQQGMSLVELIISIAIFTLAILSVTSIFALTLKAQRQTIASQNVQEGLRYALEMMSKEMREVGGTIGGGEAPDVLDCTDNTYPPGQTNNDNNNFYSVIEINNGDQRQVVNSNQGFDEIGTELVFRNKNQACVHYYLEDNRLKIERRFKENGSDTVSGFLTPAGIQIEELMFFAKDDGTDPYTKHPAVVVMMAAKSGQAAAYESLTRVQTTISARSFKK</sequence>
<dbReference type="EMBL" id="PCSD01000033">
    <property type="protein sequence ID" value="PIP33952.1"/>
    <property type="molecule type" value="Genomic_DNA"/>
</dbReference>
<reference evidence="2 3" key="1">
    <citation type="submission" date="2017-09" db="EMBL/GenBank/DDBJ databases">
        <title>Depth-based differentiation of microbial function through sediment-hosted aquifers and enrichment of novel symbionts in the deep terrestrial subsurface.</title>
        <authorList>
            <person name="Probst A.J."/>
            <person name="Ladd B."/>
            <person name="Jarett J.K."/>
            <person name="Geller-Mcgrath D.E."/>
            <person name="Sieber C.M."/>
            <person name="Emerson J.B."/>
            <person name="Anantharaman K."/>
            <person name="Thomas B.C."/>
            <person name="Malmstrom R."/>
            <person name="Stieglmeier M."/>
            <person name="Klingl A."/>
            <person name="Woyke T."/>
            <person name="Ryan C.M."/>
            <person name="Banfield J.F."/>
        </authorList>
    </citation>
    <scope>NUCLEOTIDE SEQUENCE [LARGE SCALE GENOMIC DNA]</scope>
    <source>
        <strain evidence="2">CG23_combo_of_CG06-09_8_20_14_all_49_15</strain>
    </source>
</reference>
<accession>A0A2G9ZLC2</accession>
<name>A0A2G9ZLC2_9BACT</name>
<feature type="transmembrane region" description="Helical" evidence="1">
    <location>
        <begin position="31"/>
        <end position="56"/>
    </location>
</feature>
<keyword evidence="1" id="KW-0812">Transmembrane</keyword>
<dbReference type="InterPro" id="IPR012902">
    <property type="entry name" value="N_methyl_site"/>
</dbReference>
<protein>
    <recommendedName>
        <fullName evidence="4">Prepilin-type N-terminal cleavage/methylation domain-containing protein</fullName>
    </recommendedName>
</protein>
<dbReference type="PROSITE" id="PS00409">
    <property type="entry name" value="PROKAR_NTER_METHYL"/>
    <property type="match status" value="1"/>
</dbReference>